<dbReference type="InterPro" id="IPR003593">
    <property type="entry name" value="AAA+_ATPase"/>
</dbReference>
<dbReference type="Gene3D" id="3.40.50.300">
    <property type="entry name" value="P-loop containing nucleotide triphosphate hydrolases"/>
    <property type="match status" value="1"/>
</dbReference>
<evidence type="ECO:0000259" key="6">
    <source>
        <dbReference type="PROSITE" id="PS50893"/>
    </source>
</evidence>
<comment type="subcellular location">
    <subcellularLocation>
        <location evidence="1">Cell membrane</location>
        <topology evidence="1">Peripheral membrane protein</topology>
    </subcellularLocation>
</comment>
<organism evidence="7 8">
    <name type="scientific">Microbacterium arborescens</name>
    <dbReference type="NCBI Taxonomy" id="33883"/>
    <lineage>
        <taxon>Bacteria</taxon>
        <taxon>Bacillati</taxon>
        <taxon>Actinomycetota</taxon>
        <taxon>Actinomycetes</taxon>
        <taxon>Micrococcales</taxon>
        <taxon>Microbacteriaceae</taxon>
        <taxon>Microbacterium</taxon>
    </lineage>
</organism>
<gene>
    <name evidence="7" type="ORF">A9Z40_08340</name>
</gene>
<comment type="caution">
    <text evidence="7">The sequence shown here is derived from an EMBL/GenBank/DDBJ whole genome shotgun (WGS) entry which is preliminary data.</text>
</comment>
<evidence type="ECO:0000256" key="2">
    <source>
        <dbReference type="ARBA" id="ARBA00022448"/>
    </source>
</evidence>
<evidence type="ECO:0000256" key="5">
    <source>
        <dbReference type="ARBA" id="ARBA00023251"/>
    </source>
</evidence>
<dbReference type="PANTHER" id="PTHR42711:SF19">
    <property type="entry name" value="DOXORUBICIN RESISTANCE ATP-BINDING PROTEIN DRRA"/>
    <property type="match status" value="1"/>
</dbReference>
<dbReference type="SUPFAM" id="SSF52540">
    <property type="entry name" value="P-loop containing nucleoside triphosphate hydrolases"/>
    <property type="match status" value="1"/>
</dbReference>
<proteinExistence type="predicted"/>
<dbReference type="InterPro" id="IPR050763">
    <property type="entry name" value="ABC_transporter_ATP-binding"/>
</dbReference>
<dbReference type="Proteomes" id="UP000093918">
    <property type="component" value="Unassembled WGS sequence"/>
</dbReference>
<feature type="domain" description="ABC transporter" evidence="6">
    <location>
        <begin position="11"/>
        <end position="243"/>
    </location>
</feature>
<dbReference type="EMBL" id="LZEM01000021">
    <property type="protein sequence ID" value="OAZ39814.1"/>
    <property type="molecule type" value="Genomic_DNA"/>
</dbReference>
<evidence type="ECO:0000256" key="3">
    <source>
        <dbReference type="ARBA" id="ARBA00022741"/>
    </source>
</evidence>
<name>A0ABX2WGW8_9MICO</name>
<dbReference type="InterPro" id="IPR003439">
    <property type="entry name" value="ABC_transporter-like_ATP-bd"/>
</dbReference>
<accession>A0ABX2WGW8</accession>
<dbReference type="PANTHER" id="PTHR42711">
    <property type="entry name" value="ABC TRANSPORTER ATP-BINDING PROTEIN"/>
    <property type="match status" value="1"/>
</dbReference>
<evidence type="ECO:0000313" key="8">
    <source>
        <dbReference type="Proteomes" id="UP000093918"/>
    </source>
</evidence>
<dbReference type="InterPro" id="IPR027417">
    <property type="entry name" value="P-loop_NTPase"/>
</dbReference>
<evidence type="ECO:0000256" key="4">
    <source>
        <dbReference type="ARBA" id="ARBA00022840"/>
    </source>
</evidence>
<keyword evidence="2" id="KW-0813">Transport</keyword>
<keyword evidence="8" id="KW-1185">Reference proteome</keyword>
<dbReference type="PROSITE" id="PS50893">
    <property type="entry name" value="ABC_TRANSPORTER_2"/>
    <property type="match status" value="1"/>
</dbReference>
<evidence type="ECO:0000256" key="1">
    <source>
        <dbReference type="ARBA" id="ARBA00004202"/>
    </source>
</evidence>
<evidence type="ECO:0000313" key="7">
    <source>
        <dbReference type="EMBL" id="OAZ39814.1"/>
    </source>
</evidence>
<keyword evidence="5" id="KW-0046">Antibiotic resistance</keyword>
<keyword evidence="3" id="KW-0547">Nucleotide-binding</keyword>
<dbReference type="SMART" id="SM00382">
    <property type="entry name" value="AAA"/>
    <property type="match status" value="1"/>
</dbReference>
<reference evidence="8" key="1">
    <citation type="submission" date="2016-06" db="EMBL/GenBank/DDBJ databases">
        <title>Genome sequencing of cellulolytic organisms.</title>
        <authorList>
            <person name="Bohra V."/>
            <person name="Dafale N.A."/>
            <person name="Purohit H.J."/>
        </authorList>
    </citation>
    <scope>NUCLEOTIDE SEQUENCE [LARGE SCALE GENOMIC DNA]</scope>
    <source>
        <strain evidence="8">ND21</strain>
    </source>
</reference>
<sequence length="312" mass="33205">MRRMAAGTDALSLEQITKIYKRGGTAANQAVSLTFRPGELVALVGHNGAGKTTLLNQIIGAVKPTSGDIRYGATSLIASPDIARRVASMMPQMHAPLTGVTPWQAITSIARLRGLSGSDAKTAARGLIDSLDIEPWKNTGGEKLSGGLRRLTSFAMAVIAPPPVLLIDEPTNDVDPIRRPLIWRHLRRLADDGHTVVVVTHNLVEVQRAADRYVLLQNGTVLVDSTPSQLRQQARTATLSVSLRPGADATTAPPAAAHIVDDDGQLTLDLEPAQIPAAIEWVLHLVDTGTADTYALAPASLETLYEGITHGR</sequence>
<dbReference type="Pfam" id="PF00005">
    <property type="entry name" value="ABC_tran"/>
    <property type="match status" value="1"/>
</dbReference>
<protein>
    <recommendedName>
        <fullName evidence="6">ABC transporter domain-containing protein</fullName>
    </recommendedName>
</protein>
<keyword evidence="4" id="KW-0067">ATP-binding</keyword>